<dbReference type="PANTHER" id="PTHR35503">
    <property type="entry name" value="OSJNBA0006M15.15 PROTEIN"/>
    <property type="match status" value="1"/>
</dbReference>
<dbReference type="Proteomes" id="UP000823388">
    <property type="component" value="Chromosome 2K"/>
</dbReference>
<sequence length="218" mass="22951">MAGDCGVICHLQCEISSVSVTGLGCDVGGRGELFLRCHVPAGGGRVIQIDSRGADQPDGSGETTGNAVSWRDVASLSCDGSPACVRELVDRGTVVFEVRRRRGGRRRAVLLGRALGSDLVARAEVPWRGAAGDDVAVAVERRVELAAPSSRRALGEEAPAFLSARMSVRVSETPVPTGRRRRAASSSEHPHRQSGREWSAGDEDLFAAVACAADDAFE</sequence>
<organism evidence="2 3">
    <name type="scientific">Panicum virgatum</name>
    <name type="common">Blackwell switchgrass</name>
    <dbReference type="NCBI Taxonomy" id="38727"/>
    <lineage>
        <taxon>Eukaryota</taxon>
        <taxon>Viridiplantae</taxon>
        <taxon>Streptophyta</taxon>
        <taxon>Embryophyta</taxon>
        <taxon>Tracheophyta</taxon>
        <taxon>Spermatophyta</taxon>
        <taxon>Magnoliopsida</taxon>
        <taxon>Liliopsida</taxon>
        <taxon>Poales</taxon>
        <taxon>Poaceae</taxon>
        <taxon>PACMAD clade</taxon>
        <taxon>Panicoideae</taxon>
        <taxon>Panicodae</taxon>
        <taxon>Paniceae</taxon>
        <taxon>Panicinae</taxon>
        <taxon>Panicum</taxon>
        <taxon>Panicum sect. Hiantes</taxon>
    </lineage>
</organism>
<dbReference type="OrthoDB" id="687396at2759"/>
<reference evidence="2" key="1">
    <citation type="submission" date="2020-05" db="EMBL/GenBank/DDBJ databases">
        <title>WGS assembly of Panicum virgatum.</title>
        <authorList>
            <person name="Lovell J.T."/>
            <person name="Jenkins J."/>
            <person name="Shu S."/>
            <person name="Juenger T.E."/>
            <person name="Schmutz J."/>
        </authorList>
    </citation>
    <scope>NUCLEOTIDE SEQUENCE</scope>
    <source>
        <strain evidence="2">AP13</strain>
    </source>
</reference>
<accession>A0A8T0WBL5</accession>
<name>A0A8T0WBL5_PANVG</name>
<dbReference type="AlphaFoldDB" id="A0A8T0WBL5"/>
<proteinExistence type="predicted"/>
<comment type="caution">
    <text evidence="2">The sequence shown here is derived from an EMBL/GenBank/DDBJ whole genome shotgun (WGS) entry which is preliminary data.</text>
</comment>
<keyword evidence="3" id="KW-1185">Reference proteome</keyword>
<evidence type="ECO:0000313" key="2">
    <source>
        <dbReference type="EMBL" id="KAG2646921.1"/>
    </source>
</evidence>
<feature type="region of interest" description="Disordered" evidence="1">
    <location>
        <begin position="172"/>
        <end position="200"/>
    </location>
</feature>
<gene>
    <name evidence="2" type="ORF">PVAP13_2KG545400</name>
</gene>
<protein>
    <submittedName>
        <fullName evidence="2">Uncharacterized protein</fullName>
    </submittedName>
</protein>
<dbReference type="EMBL" id="CM029039">
    <property type="protein sequence ID" value="KAG2646921.1"/>
    <property type="molecule type" value="Genomic_DNA"/>
</dbReference>
<evidence type="ECO:0000256" key="1">
    <source>
        <dbReference type="SAM" id="MobiDB-lite"/>
    </source>
</evidence>
<evidence type="ECO:0000313" key="3">
    <source>
        <dbReference type="Proteomes" id="UP000823388"/>
    </source>
</evidence>
<dbReference type="PANTHER" id="PTHR35503:SF3">
    <property type="entry name" value="OS07G0624150 PROTEIN"/>
    <property type="match status" value="1"/>
</dbReference>